<keyword evidence="1" id="KW-0472">Membrane</keyword>
<reference evidence="2 3" key="1">
    <citation type="submission" date="2021-03" db="EMBL/GenBank/DDBJ databases">
        <title>Halorubrum sodomense MBLA0099, Whole genome shotgun sequencing.</title>
        <authorList>
            <person name="Seo M.-J."/>
            <person name="Cho E.-S."/>
            <person name="Hwang C.Y."/>
        </authorList>
    </citation>
    <scope>NUCLEOTIDE SEQUENCE [LARGE SCALE GENOMIC DNA]</scope>
    <source>
        <strain evidence="2 3">MBLA0099</strain>
    </source>
</reference>
<dbReference type="RefSeq" id="WP_155118213.1">
    <property type="nucleotide sequence ID" value="NZ_CP073695.1"/>
</dbReference>
<dbReference type="SUPFAM" id="SSF49373">
    <property type="entry name" value="Invasin/intimin cell-adhesion fragments"/>
    <property type="match status" value="1"/>
</dbReference>
<name>A0A8T8LNL6_9EURY</name>
<feature type="transmembrane region" description="Helical" evidence="1">
    <location>
        <begin position="12"/>
        <end position="30"/>
    </location>
</feature>
<organism evidence="2 3">
    <name type="scientific">Halorubrum ruber</name>
    <dbReference type="NCBI Taxonomy" id="2982524"/>
    <lineage>
        <taxon>Archaea</taxon>
        <taxon>Methanobacteriati</taxon>
        <taxon>Methanobacteriota</taxon>
        <taxon>Stenosarchaea group</taxon>
        <taxon>Halobacteria</taxon>
        <taxon>Halobacteriales</taxon>
        <taxon>Haloferacaceae</taxon>
        <taxon>Halorubrum</taxon>
    </lineage>
</organism>
<proteinExistence type="predicted"/>
<accession>A0A8T8LNL6</accession>
<protein>
    <submittedName>
        <fullName evidence="2">Uncharacterized protein</fullName>
    </submittedName>
</protein>
<evidence type="ECO:0000313" key="3">
    <source>
        <dbReference type="Proteomes" id="UP000679341"/>
    </source>
</evidence>
<gene>
    <name evidence="2" type="ORF">J7656_03400</name>
</gene>
<keyword evidence="1" id="KW-1133">Transmembrane helix</keyword>
<keyword evidence="3" id="KW-1185">Reference proteome</keyword>
<dbReference type="KEGG" id="hss:J7656_03400"/>
<dbReference type="GeneID" id="64826554"/>
<dbReference type="AlphaFoldDB" id="A0A8T8LNL6"/>
<evidence type="ECO:0000313" key="2">
    <source>
        <dbReference type="EMBL" id="QUO48415.1"/>
    </source>
</evidence>
<dbReference type="OrthoDB" id="121941at2157"/>
<dbReference type="EMBL" id="CP073695">
    <property type="protein sequence ID" value="QUO48415.1"/>
    <property type="molecule type" value="Genomic_DNA"/>
</dbReference>
<dbReference type="InterPro" id="IPR008964">
    <property type="entry name" value="Invasin/intimin_cell_adhesion"/>
</dbReference>
<keyword evidence="1" id="KW-0812">Transmembrane</keyword>
<evidence type="ECO:0000256" key="1">
    <source>
        <dbReference type="SAM" id="Phobius"/>
    </source>
</evidence>
<dbReference type="Proteomes" id="UP000679341">
    <property type="component" value="Chromosome"/>
</dbReference>
<sequence>MRFSRDRRGQSVVVGTVILFGFLILALSLYQVQIVPQENAEVEFQHFEEVRNDLVDLRAGILRAGTTDRVQYETVRLGTDYPPRLFAINPPAPSGTIQTRGPYNISIHSESGDTVNITTRFIQYQPRYNEIDHPPTWYDASVLYLDANEEGGRVVIIEDQNLVNDDGEVRITALQNEFRRSGTQQTTLELRPSRNSTDRIPEGELTIKIPTRLSGEEYWDNADIPDKVYGGVSDAGGNGVHNLTLNTTHEELVVDTVGIQEKPTDSIAKNGSSDDENNQAVENRIFDIEWYDRNSVPIGDVQLNGSISANDEPLDNAIIDFSTTNPAVASFNQENTTTTSVDGNFTANITAKQEGNVTLFAASGDDVDNISVEVIAPVNPSPPIFGSLTASGSQRSVSFDWNIDGQFDSVTFETDSGSATSTDRSGTVSIGKSPGNRDITAIVEGPGGSETCTATIGNDGELIKPDFTCTTS</sequence>